<dbReference type="InterPro" id="IPR045877">
    <property type="entry name" value="ZFP36-like"/>
</dbReference>
<feature type="region of interest" description="Disordered" evidence="6">
    <location>
        <begin position="268"/>
        <end position="289"/>
    </location>
</feature>
<dbReference type="VEuPathDB" id="VectorBase:LLOJ001492"/>
<evidence type="ECO:0000256" key="5">
    <source>
        <dbReference type="PROSITE-ProRule" id="PRU00723"/>
    </source>
</evidence>
<dbReference type="Gene3D" id="4.10.1000.10">
    <property type="entry name" value="Zinc finger, CCCH-type"/>
    <property type="match status" value="2"/>
</dbReference>
<evidence type="ECO:0000256" key="2">
    <source>
        <dbReference type="ARBA" id="ARBA00022737"/>
    </source>
</evidence>
<sequence>MSTAIMHQTAYYDFGDLLLKSQNQTRSNGNVVSGGGIQAIASATNNNVIGATNTNKNYSVSLSGHNGAPPQHSLLQQQLIVAAAQQHQQQHNHKMIIHSALQRAVSHPHGAAGATNGTNVATFVNTIIENLGGHRKLERTQSEPLPQVNTSRYKTELCRPFEEAGECKYGDKCQFAHGMYELRNLQRHPKYKTELCRTFHSVGYCPYGPRCHFVHNAEEARLGMQNQQNSTQQQQQQRLVLLNRGAAMAAAAAAGQLGGNLPLSPALSMSTGSDRASPTGSLSPTNSVPSFFGEVTPSSAVEGSLMAHAIFPQGGFMAPPPQPPSLSPPQSPRELSPGASPPPNELETRLPVFNRLSSTIDSLNNLAI</sequence>
<evidence type="ECO:0000256" key="4">
    <source>
        <dbReference type="ARBA" id="ARBA00022833"/>
    </source>
</evidence>
<dbReference type="FunFam" id="4.10.1000.10:FF:000001">
    <property type="entry name" value="zinc finger CCCH domain-containing protein 15-like"/>
    <property type="match status" value="1"/>
</dbReference>
<dbReference type="VEuPathDB" id="VectorBase:LLONM1_009488"/>
<evidence type="ECO:0000256" key="6">
    <source>
        <dbReference type="SAM" id="MobiDB-lite"/>
    </source>
</evidence>
<dbReference type="PANTHER" id="PTHR12547">
    <property type="entry name" value="CCCH ZINC FINGER/TIS11-RELATED"/>
    <property type="match status" value="1"/>
</dbReference>
<feature type="region of interest" description="Disordered" evidence="6">
    <location>
        <begin position="312"/>
        <end position="350"/>
    </location>
</feature>
<feature type="domain" description="C3H1-type" evidence="7">
    <location>
        <begin position="190"/>
        <end position="218"/>
    </location>
</feature>
<dbReference type="Proteomes" id="UP000092461">
    <property type="component" value="Unassembled WGS sequence"/>
</dbReference>
<organism evidence="8 9">
    <name type="scientific">Lutzomyia longipalpis</name>
    <name type="common">Sand fly</name>
    <dbReference type="NCBI Taxonomy" id="7200"/>
    <lineage>
        <taxon>Eukaryota</taxon>
        <taxon>Metazoa</taxon>
        <taxon>Ecdysozoa</taxon>
        <taxon>Arthropoda</taxon>
        <taxon>Hexapoda</taxon>
        <taxon>Insecta</taxon>
        <taxon>Pterygota</taxon>
        <taxon>Neoptera</taxon>
        <taxon>Endopterygota</taxon>
        <taxon>Diptera</taxon>
        <taxon>Nematocera</taxon>
        <taxon>Psychodoidea</taxon>
        <taxon>Psychodidae</taxon>
        <taxon>Lutzomyia</taxon>
        <taxon>Lutzomyia</taxon>
    </lineage>
</organism>
<name>A0A1B0ESU8_LUTLO</name>
<evidence type="ECO:0000313" key="9">
    <source>
        <dbReference type="Proteomes" id="UP000092461"/>
    </source>
</evidence>
<evidence type="ECO:0000256" key="1">
    <source>
        <dbReference type="ARBA" id="ARBA00022723"/>
    </source>
</evidence>
<feature type="domain" description="C3H1-type" evidence="7">
    <location>
        <begin position="152"/>
        <end position="180"/>
    </location>
</feature>
<keyword evidence="2" id="KW-0677">Repeat</keyword>
<dbReference type="PANTHER" id="PTHR12547:SF18">
    <property type="entry name" value="PROTEIN TIS11"/>
    <property type="match status" value="1"/>
</dbReference>
<dbReference type="EMBL" id="AJWK01005187">
    <property type="status" value="NOT_ANNOTATED_CDS"/>
    <property type="molecule type" value="Genomic_DNA"/>
</dbReference>
<keyword evidence="1 5" id="KW-0479">Metal-binding</keyword>
<dbReference type="EnsemblMetazoa" id="LLOJ001492-RA">
    <property type="protein sequence ID" value="LLOJ001492-PA"/>
    <property type="gene ID" value="LLOJ001492"/>
</dbReference>
<dbReference type="SMART" id="SM00356">
    <property type="entry name" value="ZnF_C3H1"/>
    <property type="match status" value="2"/>
</dbReference>
<accession>A0A1B0ESU8</accession>
<protein>
    <recommendedName>
        <fullName evidence="7">C3H1-type domain-containing protein</fullName>
    </recommendedName>
</protein>
<dbReference type="GO" id="GO:0003729">
    <property type="term" value="F:mRNA binding"/>
    <property type="evidence" value="ECO:0007669"/>
    <property type="project" value="InterPro"/>
</dbReference>
<dbReference type="EMBL" id="AJWK01005186">
    <property type="status" value="NOT_ANNOTATED_CDS"/>
    <property type="molecule type" value="Genomic_DNA"/>
</dbReference>
<evidence type="ECO:0000256" key="3">
    <source>
        <dbReference type="ARBA" id="ARBA00022771"/>
    </source>
</evidence>
<dbReference type="PROSITE" id="PS50103">
    <property type="entry name" value="ZF_C3H1"/>
    <property type="match status" value="2"/>
</dbReference>
<dbReference type="AlphaFoldDB" id="A0A1B0ESU8"/>
<feature type="zinc finger region" description="C3H1-type" evidence="5">
    <location>
        <begin position="190"/>
        <end position="218"/>
    </location>
</feature>
<feature type="compositionally biased region" description="Pro residues" evidence="6">
    <location>
        <begin position="318"/>
        <end position="331"/>
    </location>
</feature>
<dbReference type="Pfam" id="PF00642">
    <property type="entry name" value="zf-CCCH"/>
    <property type="match status" value="2"/>
</dbReference>
<keyword evidence="4 5" id="KW-0862">Zinc</keyword>
<evidence type="ECO:0000313" key="8">
    <source>
        <dbReference type="EnsemblMetazoa" id="LLOJ001492-PA"/>
    </source>
</evidence>
<keyword evidence="9" id="KW-1185">Reference proteome</keyword>
<dbReference type="InterPro" id="IPR000571">
    <property type="entry name" value="Znf_CCCH"/>
</dbReference>
<dbReference type="FunFam" id="4.10.1000.10:FF:000002">
    <property type="entry name" value="Zinc finger protein 36, C3H1 type-like 1"/>
    <property type="match status" value="1"/>
</dbReference>
<reference evidence="8" key="1">
    <citation type="submission" date="2020-05" db="UniProtKB">
        <authorList>
            <consortium name="EnsemblMetazoa"/>
        </authorList>
    </citation>
    <scope>IDENTIFICATION</scope>
    <source>
        <strain evidence="8">Jacobina</strain>
    </source>
</reference>
<keyword evidence="3 5" id="KW-0863">Zinc-finger</keyword>
<dbReference type="SUPFAM" id="SSF90229">
    <property type="entry name" value="CCCH zinc finger"/>
    <property type="match status" value="2"/>
</dbReference>
<dbReference type="GO" id="GO:0008270">
    <property type="term" value="F:zinc ion binding"/>
    <property type="evidence" value="ECO:0007669"/>
    <property type="project" value="UniProtKB-KW"/>
</dbReference>
<proteinExistence type="predicted"/>
<evidence type="ECO:0000259" key="7">
    <source>
        <dbReference type="PROSITE" id="PS50103"/>
    </source>
</evidence>
<feature type="zinc finger region" description="C3H1-type" evidence="5">
    <location>
        <begin position="152"/>
        <end position="180"/>
    </location>
</feature>
<dbReference type="InterPro" id="IPR036855">
    <property type="entry name" value="Znf_CCCH_sf"/>
</dbReference>